<feature type="compositionally biased region" description="Basic residues" evidence="1">
    <location>
        <begin position="1"/>
        <end position="11"/>
    </location>
</feature>
<gene>
    <name evidence="2" type="ORF">SLEP1_g55914</name>
</gene>
<feature type="compositionally biased region" description="Basic and acidic residues" evidence="1">
    <location>
        <begin position="38"/>
        <end position="52"/>
    </location>
</feature>
<evidence type="ECO:0000313" key="2">
    <source>
        <dbReference type="EMBL" id="GKV49148.1"/>
    </source>
</evidence>
<accession>A0AAV5MGS8</accession>
<evidence type="ECO:0000256" key="1">
    <source>
        <dbReference type="SAM" id="MobiDB-lite"/>
    </source>
</evidence>
<protein>
    <submittedName>
        <fullName evidence="2">Uncharacterized protein</fullName>
    </submittedName>
</protein>
<proteinExistence type="predicted"/>
<feature type="region of interest" description="Disordered" evidence="1">
    <location>
        <begin position="1"/>
        <end position="52"/>
    </location>
</feature>
<dbReference type="Proteomes" id="UP001054252">
    <property type="component" value="Unassembled WGS sequence"/>
</dbReference>
<organism evidence="2 3">
    <name type="scientific">Rubroshorea leprosula</name>
    <dbReference type="NCBI Taxonomy" id="152421"/>
    <lineage>
        <taxon>Eukaryota</taxon>
        <taxon>Viridiplantae</taxon>
        <taxon>Streptophyta</taxon>
        <taxon>Embryophyta</taxon>
        <taxon>Tracheophyta</taxon>
        <taxon>Spermatophyta</taxon>
        <taxon>Magnoliopsida</taxon>
        <taxon>eudicotyledons</taxon>
        <taxon>Gunneridae</taxon>
        <taxon>Pentapetalae</taxon>
        <taxon>rosids</taxon>
        <taxon>malvids</taxon>
        <taxon>Malvales</taxon>
        <taxon>Dipterocarpaceae</taxon>
        <taxon>Rubroshorea</taxon>
    </lineage>
</organism>
<name>A0AAV5MGS8_9ROSI</name>
<sequence>MDKDRRTRSRKSAFGFVEGGGGKRRCRNREKRMSSYGDARKGPDVMEGKRGRRSDCYRGTWKIN</sequence>
<dbReference type="EMBL" id="BPVZ01000287">
    <property type="protein sequence ID" value="GKV49148.1"/>
    <property type="molecule type" value="Genomic_DNA"/>
</dbReference>
<evidence type="ECO:0000313" key="3">
    <source>
        <dbReference type="Proteomes" id="UP001054252"/>
    </source>
</evidence>
<comment type="caution">
    <text evidence="2">The sequence shown here is derived from an EMBL/GenBank/DDBJ whole genome shotgun (WGS) entry which is preliminary data.</text>
</comment>
<keyword evidence="3" id="KW-1185">Reference proteome</keyword>
<dbReference type="AlphaFoldDB" id="A0AAV5MGS8"/>
<reference evidence="2 3" key="1">
    <citation type="journal article" date="2021" name="Commun. Biol.">
        <title>The genome of Shorea leprosula (Dipterocarpaceae) highlights the ecological relevance of drought in aseasonal tropical rainforests.</title>
        <authorList>
            <person name="Ng K.K.S."/>
            <person name="Kobayashi M.J."/>
            <person name="Fawcett J.A."/>
            <person name="Hatakeyama M."/>
            <person name="Paape T."/>
            <person name="Ng C.H."/>
            <person name="Ang C.C."/>
            <person name="Tnah L.H."/>
            <person name="Lee C.T."/>
            <person name="Nishiyama T."/>
            <person name="Sese J."/>
            <person name="O'Brien M.J."/>
            <person name="Copetti D."/>
            <person name="Mohd Noor M.I."/>
            <person name="Ong R.C."/>
            <person name="Putra M."/>
            <person name="Sireger I.Z."/>
            <person name="Indrioko S."/>
            <person name="Kosugi Y."/>
            <person name="Izuno A."/>
            <person name="Isagi Y."/>
            <person name="Lee S.L."/>
            <person name="Shimizu K.K."/>
        </authorList>
    </citation>
    <scope>NUCLEOTIDE SEQUENCE [LARGE SCALE GENOMIC DNA]</scope>
    <source>
        <strain evidence="2">214</strain>
    </source>
</reference>